<evidence type="ECO:0000256" key="13">
    <source>
        <dbReference type="ARBA" id="ARBA00023235"/>
    </source>
</evidence>
<feature type="domain" description="Thioredoxin" evidence="18">
    <location>
        <begin position="136"/>
        <end position="275"/>
    </location>
</feature>
<reference evidence="19" key="1">
    <citation type="journal article" date="2020" name="J Insects Food Feed">
        <title>The yellow mealworm (Tenebrio molitor) genome: a resource for the emerging insects as food and feed industry.</title>
        <authorList>
            <person name="Eriksson T."/>
            <person name="Andere A."/>
            <person name="Kelstrup H."/>
            <person name="Emery V."/>
            <person name="Picard C."/>
        </authorList>
    </citation>
    <scope>NUCLEOTIDE SEQUENCE</scope>
    <source>
        <strain evidence="19">Stoneville</strain>
        <tissue evidence="19">Whole head</tissue>
    </source>
</reference>
<dbReference type="PROSITE" id="PS00113">
    <property type="entry name" value="ADENYLATE_KINASE"/>
    <property type="match status" value="1"/>
</dbReference>
<feature type="chain" id="PRO_5035315065" description="Adenylate kinase" evidence="17">
    <location>
        <begin position="17"/>
        <end position="656"/>
    </location>
</feature>
<comment type="subcellular location">
    <subcellularLocation>
        <location evidence="15">Cytoplasm</location>
        <location evidence="15">Cytosol</location>
    </subcellularLocation>
    <subcellularLocation>
        <location evidence="15">Mitochondrion intermembrane space</location>
    </subcellularLocation>
    <subcellularLocation>
        <location evidence="2">Endoplasmic reticulum lumen</location>
    </subcellularLocation>
    <text evidence="15">Predominantly mitochondrial.</text>
</comment>
<dbReference type="Proteomes" id="UP000719412">
    <property type="component" value="Unassembled WGS sequence"/>
</dbReference>
<evidence type="ECO:0000256" key="3">
    <source>
        <dbReference type="ARBA" id="ARBA00006347"/>
    </source>
</evidence>
<feature type="binding site" evidence="15">
    <location>
        <position position="594"/>
    </location>
    <ligand>
        <name>AMP</name>
        <dbReference type="ChEBI" id="CHEBI:456215"/>
    </ligand>
</feature>
<feature type="region of interest" description="NMPbind" evidence="15">
    <location>
        <begin position="464"/>
        <end position="493"/>
    </location>
</feature>
<dbReference type="GO" id="GO:0003756">
    <property type="term" value="F:protein disulfide isomerase activity"/>
    <property type="evidence" value="ECO:0007669"/>
    <property type="project" value="UniProtKB-EC"/>
</dbReference>
<comment type="similarity">
    <text evidence="3 16">Belongs to the protein disulfide isomerase family.</text>
</comment>
<evidence type="ECO:0000256" key="6">
    <source>
        <dbReference type="ARBA" id="ARBA00022737"/>
    </source>
</evidence>
<name>A0A8J6HLA2_TENMO</name>
<dbReference type="Gene3D" id="3.40.50.300">
    <property type="entry name" value="P-loop containing nucleotide triphosphate hydrolases"/>
    <property type="match status" value="1"/>
</dbReference>
<feature type="binding site" evidence="15">
    <location>
        <position position="633"/>
    </location>
    <ligand>
        <name>ATP</name>
        <dbReference type="ChEBI" id="CHEBI:30616"/>
    </ligand>
</feature>
<keyword evidence="20" id="KW-1185">Reference proteome</keyword>
<gene>
    <name evidence="15" type="primary">Ak2</name>
    <name evidence="19" type="ORF">GEV33_006087</name>
</gene>
<feature type="binding site" evidence="15">
    <location>
        <begin position="519"/>
        <end position="522"/>
    </location>
    <ligand>
        <name>AMP</name>
        <dbReference type="ChEBI" id="CHEBI:456215"/>
    </ligand>
</feature>
<dbReference type="CDD" id="cd02983">
    <property type="entry name" value="P5_C"/>
    <property type="match status" value="1"/>
</dbReference>
<dbReference type="FunFam" id="3.40.30.10:FF:000050">
    <property type="entry name" value="protein disulfide-isomerase A6 isoform X1"/>
    <property type="match status" value="1"/>
</dbReference>
<comment type="similarity">
    <text evidence="15">Belongs to the adenylate kinase family. AK2 subfamily.</text>
</comment>
<dbReference type="EC" id="2.7.4.3" evidence="15"/>
<dbReference type="InterPro" id="IPR013766">
    <property type="entry name" value="Thioredoxin_domain"/>
</dbReference>
<dbReference type="InterPro" id="IPR036249">
    <property type="entry name" value="Thioredoxin-like_sf"/>
</dbReference>
<dbReference type="GO" id="GO:0046034">
    <property type="term" value="P:ATP metabolic process"/>
    <property type="evidence" value="ECO:0007669"/>
    <property type="project" value="UniProtKB-UniRule"/>
</dbReference>
<comment type="caution">
    <text evidence="19">The sequence shown here is derived from an EMBL/GenBank/DDBJ whole genome shotgun (WGS) entry which is preliminary data.</text>
</comment>
<feature type="region of interest" description="LID" evidence="15">
    <location>
        <begin position="560"/>
        <end position="597"/>
    </location>
</feature>
<dbReference type="GO" id="GO:0046033">
    <property type="term" value="P:AMP metabolic process"/>
    <property type="evidence" value="ECO:0007669"/>
    <property type="project" value="UniProtKB-UniRule"/>
</dbReference>
<evidence type="ECO:0000256" key="5">
    <source>
        <dbReference type="ARBA" id="ARBA00022729"/>
    </source>
</evidence>
<dbReference type="GO" id="GO:0005758">
    <property type="term" value="C:mitochondrial intermembrane space"/>
    <property type="evidence" value="ECO:0007669"/>
    <property type="project" value="UniProtKB-SubCell"/>
</dbReference>
<comment type="catalytic activity">
    <reaction evidence="15">
        <text>AMP + ATP = 2 ADP</text>
        <dbReference type="Rhea" id="RHEA:12973"/>
        <dbReference type="ChEBI" id="CHEBI:30616"/>
        <dbReference type="ChEBI" id="CHEBI:456215"/>
        <dbReference type="ChEBI" id="CHEBI:456216"/>
        <dbReference type="EC" id="2.7.4.3"/>
    </reaction>
</comment>
<dbReference type="EMBL" id="JABDTM020021083">
    <property type="protein sequence ID" value="KAH0816705.1"/>
    <property type="molecule type" value="Genomic_DNA"/>
</dbReference>
<dbReference type="CDD" id="cd03001">
    <property type="entry name" value="PDI_a_P5"/>
    <property type="match status" value="2"/>
</dbReference>
<evidence type="ECO:0000256" key="10">
    <source>
        <dbReference type="ARBA" id="ARBA00022840"/>
    </source>
</evidence>
<proteinExistence type="inferred from homology"/>
<keyword evidence="9" id="KW-0256">Endoplasmic reticulum</keyword>
<dbReference type="InterPro" id="IPR027417">
    <property type="entry name" value="P-loop_NTPase"/>
</dbReference>
<evidence type="ECO:0000256" key="11">
    <source>
        <dbReference type="ARBA" id="ARBA00023128"/>
    </source>
</evidence>
<feature type="binding site" evidence="15">
    <location>
        <begin position="444"/>
        <end position="449"/>
    </location>
    <ligand>
        <name>ATP</name>
        <dbReference type="ChEBI" id="CHEBI:30616"/>
    </ligand>
</feature>
<dbReference type="InterPro" id="IPR007862">
    <property type="entry name" value="Adenylate_kinase_lid-dom"/>
</dbReference>
<dbReference type="PANTHER" id="PTHR45815">
    <property type="entry name" value="PROTEIN DISULFIDE-ISOMERASE A6"/>
    <property type="match status" value="1"/>
</dbReference>
<dbReference type="InterPro" id="IPR028587">
    <property type="entry name" value="AK2"/>
</dbReference>
<dbReference type="HAMAP" id="MF_00235">
    <property type="entry name" value="Adenylate_kinase_Adk"/>
    <property type="match status" value="1"/>
</dbReference>
<keyword evidence="12" id="KW-1015">Disulfide bond</keyword>
<dbReference type="GO" id="GO:0034976">
    <property type="term" value="P:response to endoplasmic reticulum stress"/>
    <property type="evidence" value="ECO:0007669"/>
    <property type="project" value="TreeGrafter"/>
</dbReference>
<dbReference type="GO" id="GO:0006172">
    <property type="term" value="P:ADP biosynthetic process"/>
    <property type="evidence" value="ECO:0007669"/>
    <property type="project" value="UniProtKB-UniRule"/>
</dbReference>
<dbReference type="FunFam" id="3.40.30.10:FF:000032">
    <property type="entry name" value="Protein disulfide-isomerase A6 homolog"/>
    <property type="match status" value="1"/>
</dbReference>
<evidence type="ECO:0000313" key="20">
    <source>
        <dbReference type="Proteomes" id="UP000719412"/>
    </source>
</evidence>
<dbReference type="PROSITE" id="PS51352">
    <property type="entry name" value="THIOREDOXIN_2"/>
    <property type="match status" value="2"/>
</dbReference>
<dbReference type="GO" id="GO:0004017">
    <property type="term" value="F:AMP kinase activity"/>
    <property type="evidence" value="ECO:0007669"/>
    <property type="project" value="UniProtKB-UniRule"/>
</dbReference>
<dbReference type="InterPro" id="IPR000850">
    <property type="entry name" value="Adenylat/UMP-CMP_kin"/>
</dbReference>
<feature type="binding site" evidence="15">
    <location>
        <begin position="570"/>
        <end position="571"/>
    </location>
    <ligand>
        <name>ATP</name>
        <dbReference type="ChEBI" id="CHEBI:30616"/>
    </ligand>
</feature>
<evidence type="ECO:0000256" key="7">
    <source>
        <dbReference type="ARBA" id="ARBA00022741"/>
    </source>
</evidence>
<reference evidence="19" key="2">
    <citation type="submission" date="2021-08" db="EMBL/GenBank/DDBJ databases">
        <authorList>
            <person name="Eriksson T."/>
        </authorList>
    </citation>
    <scope>NUCLEOTIDE SEQUENCE</scope>
    <source>
        <strain evidence="19">Stoneville</strain>
        <tissue evidence="19">Whole head</tissue>
    </source>
</reference>
<dbReference type="SUPFAM" id="SSF52833">
    <property type="entry name" value="Thioredoxin-like"/>
    <property type="match status" value="3"/>
</dbReference>
<feature type="domain" description="Thioredoxin" evidence="18">
    <location>
        <begin position="6"/>
        <end position="130"/>
    </location>
</feature>
<evidence type="ECO:0000256" key="2">
    <source>
        <dbReference type="ARBA" id="ARBA00004319"/>
    </source>
</evidence>
<comment type="catalytic activity">
    <reaction evidence="1">
        <text>Catalyzes the rearrangement of -S-S- bonds in proteins.</text>
        <dbReference type="EC" id="5.3.4.1"/>
    </reaction>
</comment>
<keyword evidence="15" id="KW-0963">Cytoplasm</keyword>
<dbReference type="PRINTS" id="PR00094">
    <property type="entry name" value="ADENYLTKNASE"/>
</dbReference>
<keyword evidence="7 15" id="KW-0547">Nucleotide-binding</keyword>
<evidence type="ECO:0000256" key="4">
    <source>
        <dbReference type="ARBA" id="ARBA00022679"/>
    </source>
</evidence>
<comment type="subunit">
    <text evidence="15">Monomer.</text>
</comment>
<evidence type="ECO:0000256" key="8">
    <source>
        <dbReference type="ARBA" id="ARBA00022777"/>
    </source>
</evidence>
<dbReference type="AlphaFoldDB" id="A0A8J6HLA2"/>
<dbReference type="GO" id="GO:0005829">
    <property type="term" value="C:cytosol"/>
    <property type="evidence" value="ECO:0007669"/>
    <property type="project" value="UniProtKB-SubCell"/>
</dbReference>
<evidence type="ECO:0000313" key="19">
    <source>
        <dbReference type="EMBL" id="KAH0816705.1"/>
    </source>
</evidence>
<dbReference type="NCBIfam" id="TIGR01351">
    <property type="entry name" value="adk"/>
    <property type="match status" value="1"/>
</dbReference>
<feature type="binding site" evidence="15">
    <location>
        <position position="526"/>
    </location>
    <ligand>
        <name>AMP</name>
        <dbReference type="ChEBI" id="CHEBI:456215"/>
    </ligand>
</feature>
<keyword evidence="11 15" id="KW-0496">Mitochondrion</keyword>
<feature type="binding site" evidence="15">
    <location>
        <position position="561"/>
    </location>
    <ligand>
        <name>ATP</name>
        <dbReference type="ChEBI" id="CHEBI:30616"/>
    </ligand>
</feature>
<feature type="binding site" evidence="15">
    <location>
        <begin position="491"/>
        <end position="493"/>
    </location>
    <ligand>
        <name>AMP</name>
        <dbReference type="ChEBI" id="CHEBI:456215"/>
    </ligand>
</feature>
<dbReference type="GO" id="GO:0005788">
    <property type="term" value="C:endoplasmic reticulum lumen"/>
    <property type="evidence" value="ECO:0007669"/>
    <property type="project" value="UniProtKB-SubCell"/>
</dbReference>
<dbReference type="InterPro" id="IPR033690">
    <property type="entry name" value="Adenylat_kinase_CS"/>
</dbReference>
<keyword evidence="4 15" id="KW-0808">Transferase</keyword>
<dbReference type="HAMAP" id="MF_03168">
    <property type="entry name" value="Adenylate_kinase_AK2"/>
    <property type="match status" value="1"/>
</dbReference>
<dbReference type="SUPFAM" id="SSF52540">
    <property type="entry name" value="P-loop containing nucleoside triphosphate hydrolases"/>
    <property type="match status" value="1"/>
</dbReference>
<dbReference type="NCBIfam" id="NF001381">
    <property type="entry name" value="PRK00279.1-3"/>
    <property type="match status" value="1"/>
</dbReference>
<evidence type="ECO:0000256" key="12">
    <source>
        <dbReference type="ARBA" id="ARBA00023157"/>
    </source>
</evidence>
<dbReference type="InterPro" id="IPR006259">
    <property type="entry name" value="Adenyl_kin_sub"/>
</dbReference>
<accession>A0A8J6HLA2</accession>
<keyword evidence="5 17" id="KW-0732">Signal</keyword>
<dbReference type="Pfam" id="PF00085">
    <property type="entry name" value="Thioredoxin"/>
    <property type="match status" value="2"/>
</dbReference>
<protein>
    <recommendedName>
        <fullName evidence="15">Adenylate kinase</fullName>
        <ecNumber evidence="15">2.7.4.3</ecNumber>
    </recommendedName>
    <alternativeName>
        <fullName evidence="15">ATP-AMP transphosphorylase</fullName>
    </alternativeName>
    <alternativeName>
        <fullName evidence="15">ATP:AMP phosphotransferase</fullName>
    </alternativeName>
    <alternativeName>
        <fullName evidence="15">Adenylate kinase cytosolic and mitochondrial</fullName>
    </alternativeName>
    <alternativeName>
        <fullName evidence="15">Adenylate monophosphate kinase</fullName>
    </alternativeName>
</protein>
<dbReference type="GO" id="GO:0005524">
    <property type="term" value="F:ATP binding"/>
    <property type="evidence" value="ECO:0007669"/>
    <property type="project" value="UniProtKB-KW"/>
</dbReference>
<keyword evidence="10 15" id="KW-0067">ATP-binding</keyword>
<evidence type="ECO:0000256" key="16">
    <source>
        <dbReference type="RuleBase" id="RU004208"/>
    </source>
</evidence>
<keyword evidence="8 15" id="KW-0418">Kinase</keyword>
<evidence type="ECO:0000256" key="14">
    <source>
        <dbReference type="ARBA" id="ARBA00023284"/>
    </source>
</evidence>
<dbReference type="NCBIfam" id="NF011100">
    <property type="entry name" value="PRK14527.1"/>
    <property type="match status" value="1"/>
</dbReference>
<evidence type="ECO:0000256" key="9">
    <source>
        <dbReference type="ARBA" id="ARBA00022824"/>
    </source>
</evidence>
<dbReference type="Pfam" id="PF05191">
    <property type="entry name" value="ADK_lid"/>
    <property type="match status" value="1"/>
</dbReference>
<organism evidence="19 20">
    <name type="scientific">Tenebrio molitor</name>
    <name type="common">Yellow mealworm beetle</name>
    <dbReference type="NCBI Taxonomy" id="7067"/>
    <lineage>
        <taxon>Eukaryota</taxon>
        <taxon>Metazoa</taxon>
        <taxon>Ecdysozoa</taxon>
        <taxon>Arthropoda</taxon>
        <taxon>Hexapoda</taxon>
        <taxon>Insecta</taxon>
        <taxon>Pterygota</taxon>
        <taxon>Neoptera</taxon>
        <taxon>Endopterygota</taxon>
        <taxon>Coleoptera</taxon>
        <taxon>Polyphaga</taxon>
        <taxon>Cucujiformia</taxon>
        <taxon>Tenebrionidae</taxon>
        <taxon>Tenebrio</taxon>
    </lineage>
</organism>
<comment type="function">
    <text evidence="15">Catalyzes the reversible transfer of the terminal phosphate group between ATP and AMP. Plays an important role in cellular energy homeostasis and in adenine nucleotide metabolism. Adenylate kinase activity is critical for regulation of the phosphate utilization and the AMP de novo biosynthesis pathways.</text>
</comment>
<dbReference type="PROSITE" id="PS00194">
    <property type="entry name" value="THIOREDOXIN_1"/>
    <property type="match status" value="2"/>
</dbReference>
<dbReference type="Pfam" id="PF00406">
    <property type="entry name" value="ADK"/>
    <property type="match status" value="1"/>
</dbReference>
<dbReference type="PANTHER" id="PTHR45815:SF3">
    <property type="entry name" value="PROTEIN DISULFIDE-ISOMERASE A6"/>
    <property type="match status" value="1"/>
</dbReference>
<dbReference type="GO" id="GO:0015035">
    <property type="term" value="F:protein-disulfide reductase activity"/>
    <property type="evidence" value="ECO:0007669"/>
    <property type="project" value="TreeGrafter"/>
</dbReference>
<evidence type="ECO:0000259" key="18">
    <source>
        <dbReference type="PROSITE" id="PS51352"/>
    </source>
</evidence>
<keyword evidence="13" id="KW-0413">Isomerase</keyword>
<dbReference type="NCBIfam" id="TIGR01126">
    <property type="entry name" value="pdi_dom"/>
    <property type="match status" value="2"/>
</dbReference>
<keyword evidence="14" id="KW-0676">Redox-active center</keyword>
<dbReference type="InterPro" id="IPR017937">
    <property type="entry name" value="Thioredoxin_CS"/>
</dbReference>
<dbReference type="FunFam" id="3.40.50.300:FF:000106">
    <property type="entry name" value="Adenylate kinase mitochondrial"/>
    <property type="match status" value="1"/>
</dbReference>
<evidence type="ECO:0000256" key="1">
    <source>
        <dbReference type="ARBA" id="ARBA00001182"/>
    </source>
</evidence>
<feature type="binding site" evidence="15">
    <location>
        <position position="470"/>
    </location>
    <ligand>
        <name>AMP</name>
        <dbReference type="ChEBI" id="CHEBI:456215"/>
    </ligand>
</feature>
<feature type="binding site" evidence="15">
    <location>
        <position position="605"/>
    </location>
    <ligand>
        <name>AMP</name>
        <dbReference type="ChEBI" id="CHEBI:456215"/>
    </ligand>
</feature>
<sequence length="656" mass="72254">MFKLLVLATLLADSLALYPSSSSVIELTPSNFDKLVIKSDEVWIVEFFAPWCGHCQALVPEYTKAAAALKGVVKVGAVNADDHKDLGGRYGVRGFPTLKIFGANKNKPEDYNGARTAQGLVDAALQAVKSKVKASLGGGSSSQDADDKDVIELTDSNFDKLVLQSEDMWLVEFFAPWCGHCKNLAPHWAKAATELKGKVKLGALDATVHQVQASKYGVQGYPTIKFFAPGKKSSDSVSDYDGGRIANDIVTWSLEKLAENVPAPEVVEIIDKNVFKEACDQKPLCVVALLPHILDCQSECRNNYINILKELGEKYKKKMWGWVWSEAGAQLELESALDVGGFGYPAMAVINARKMKYSILRGAFSRDGINEFLRDLSYGRGNTSPVRGQELPKIVTVEPWDGKDGELPQEEEIDLSDYKMPTVVVPKVEEEPTGINAILLGPPGSGKGTQAPKLKEKYCVCHLSTGDMLRAEIQSGSVLGAKLKKVMDEGKLVSDDLVVNMIDSNLDKPECKNGFLLDGFPRTVVQAEKLDDLLEKRDTSLDAVIEFGINDSLLVRRITGRLIHTKSGRSYHEEFHPPKKPMTDDITGEPLVRRSDDTAEALKKRLQAYHTQTRPLVDYYQIRGIHHRIDASKAASDVFSSIDKIFMKAHKSRVGL</sequence>
<dbReference type="CDD" id="cd01428">
    <property type="entry name" value="ADK"/>
    <property type="match status" value="1"/>
</dbReference>
<comment type="domain">
    <text evidence="15">Consists of three domains, a large central CORE domain and two small peripheral domains, NMPbind and LID, which undergo movements during catalysis. The LID domain closes over the site of phosphoryl transfer upon ATP binding. Assembling and dissambling the active center during each catalytic cycle provides an effective means to prevent ATP hydrolysis.</text>
</comment>
<feature type="signal peptide" evidence="17">
    <location>
        <begin position="1"/>
        <end position="16"/>
    </location>
</feature>
<evidence type="ECO:0000256" key="17">
    <source>
        <dbReference type="SAM" id="SignalP"/>
    </source>
</evidence>
<feature type="binding site" evidence="15">
    <location>
        <position position="465"/>
    </location>
    <ligand>
        <name>AMP</name>
        <dbReference type="ChEBI" id="CHEBI:456215"/>
    </ligand>
</feature>
<dbReference type="Gene3D" id="3.40.30.10">
    <property type="entry name" value="Glutaredoxin"/>
    <property type="match status" value="2"/>
</dbReference>
<dbReference type="InterPro" id="IPR005788">
    <property type="entry name" value="PDI_thioredoxin-like_dom"/>
</dbReference>
<keyword evidence="6" id="KW-0677">Repeat</keyword>
<evidence type="ECO:0000256" key="15">
    <source>
        <dbReference type="HAMAP-Rule" id="MF_03168"/>
    </source>
</evidence>